<evidence type="ECO:0000256" key="2">
    <source>
        <dbReference type="ARBA" id="ARBA00007758"/>
    </source>
</evidence>
<evidence type="ECO:0000256" key="3">
    <source>
        <dbReference type="ARBA" id="ARBA00022748"/>
    </source>
</evidence>
<keyword evidence="3" id="KW-0201">Cytochrome c-type biogenesis</keyword>
<evidence type="ECO:0000259" key="6">
    <source>
        <dbReference type="PROSITE" id="PS51352"/>
    </source>
</evidence>
<dbReference type="Gene3D" id="3.40.30.10">
    <property type="entry name" value="Glutaredoxin"/>
    <property type="match status" value="1"/>
</dbReference>
<proteinExistence type="inferred from homology"/>
<organism evidence="7 8">
    <name type="scientific">Banduia mediterranea</name>
    <dbReference type="NCBI Taxonomy" id="3075609"/>
    <lineage>
        <taxon>Bacteria</taxon>
        <taxon>Pseudomonadati</taxon>
        <taxon>Pseudomonadota</taxon>
        <taxon>Gammaproteobacteria</taxon>
        <taxon>Nevskiales</taxon>
        <taxon>Algiphilaceae</taxon>
        <taxon>Banduia</taxon>
    </lineage>
</organism>
<keyword evidence="5" id="KW-0676">Redox-active center</keyword>
<name>A0ABU2WKF9_9GAMM</name>
<reference evidence="7 8" key="1">
    <citation type="submission" date="2023-09" db="EMBL/GenBank/DDBJ databases">
        <authorList>
            <person name="Rey-Velasco X."/>
        </authorList>
    </citation>
    <scope>NUCLEOTIDE SEQUENCE [LARGE SCALE GENOMIC DNA]</scope>
    <source>
        <strain evidence="7 8">W345</strain>
    </source>
</reference>
<dbReference type="InterPro" id="IPR013740">
    <property type="entry name" value="Redoxin"/>
</dbReference>
<evidence type="ECO:0000313" key="8">
    <source>
        <dbReference type="Proteomes" id="UP001254608"/>
    </source>
</evidence>
<dbReference type="Proteomes" id="UP001254608">
    <property type="component" value="Unassembled WGS sequence"/>
</dbReference>
<feature type="domain" description="Thioredoxin" evidence="6">
    <location>
        <begin position="31"/>
        <end position="168"/>
    </location>
</feature>
<dbReference type="InterPro" id="IPR013766">
    <property type="entry name" value="Thioredoxin_domain"/>
</dbReference>
<comment type="caution">
    <text evidence="7">The sequence shown here is derived from an EMBL/GenBank/DDBJ whole genome shotgun (WGS) entry which is preliminary data.</text>
</comment>
<gene>
    <name evidence="7" type="ORF">RM530_13480</name>
</gene>
<dbReference type="PROSITE" id="PS51352">
    <property type="entry name" value="THIOREDOXIN_2"/>
    <property type="match status" value="1"/>
</dbReference>
<dbReference type="EMBL" id="JAVRIC010000020">
    <property type="protein sequence ID" value="MDT0498368.1"/>
    <property type="molecule type" value="Genomic_DNA"/>
</dbReference>
<dbReference type="CDD" id="cd03010">
    <property type="entry name" value="TlpA_like_DsbE"/>
    <property type="match status" value="1"/>
</dbReference>
<dbReference type="RefSeq" id="WP_311365774.1">
    <property type="nucleotide sequence ID" value="NZ_JAVRIC010000020.1"/>
</dbReference>
<accession>A0ABU2WKF9</accession>
<keyword evidence="8" id="KW-1185">Reference proteome</keyword>
<dbReference type="SUPFAM" id="SSF52833">
    <property type="entry name" value="Thioredoxin-like"/>
    <property type="match status" value="1"/>
</dbReference>
<evidence type="ECO:0000256" key="5">
    <source>
        <dbReference type="ARBA" id="ARBA00023284"/>
    </source>
</evidence>
<dbReference type="InterPro" id="IPR050553">
    <property type="entry name" value="Thioredoxin_ResA/DsbE_sf"/>
</dbReference>
<dbReference type="InterPro" id="IPR004799">
    <property type="entry name" value="Periplasmic_diS_OxRdtase_DsbE"/>
</dbReference>
<sequence length="171" mass="18845">MRYLIPIALVLVLVGFLAVGLELDPRKVPSPLVGKPMPAFSLPSLDGSRTIDDAALRGRPLLINYWASWCRPCLEEHPLMMQLSARSDVNIVGINYKDSRADAQRWLARHGNPFSEIAQDVEGVAGLDWGVYGVPETFVIDAAGSIVYKQIGPMTVHDWQTEVAPRLGVRP</sequence>
<evidence type="ECO:0000256" key="1">
    <source>
        <dbReference type="ARBA" id="ARBA00004383"/>
    </source>
</evidence>
<dbReference type="PANTHER" id="PTHR42852:SF6">
    <property type="entry name" value="THIOL:DISULFIDE INTERCHANGE PROTEIN DSBE"/>
    <property type="match status" value="1"/>
</dbReference>
<evidence type="ECO:0000313" key="7">
    <source>
        <dbReference type="EMBL" id="MDT0498368.1"/>
    </source>
</evidence>
<comment type="subcellular location">
    <subcellularLocation>
        <location evidence="1">Cell inner membrane</location>
        <topology evidence="1">Single-pass membrane protein</topology>
        <orientation evidence="1">Periplasmic side</orientation>
    </subcellularLocation>
</comment>
<evidence type="ECO:0000256" key="4">
    <source>
        <dbReference type="ARBA" id="ARBA00023157"/>
    </source>
</evidence>
<dbReference type="NCBIfam" id="TIGR00385">
    <property type="entry name" value="dsbE"/>
    <property type="match status" value="1"/>
</dbReference>
<dbReference type="PANTHER" id="PTHR42852">
    <property type="entry name" value="THIOL:DISULFIDE INTERCHANGE PROTEIN DSBE"/>
    <property type="match status" value="1"/>
</dbReference>
<protein>
    <submittedName>
        <fullName evidence="7">DsbE family thiol:disulfide interchange protein</fullName>
    </submittedName>
</protein>
<keyword evidence="4" id="KW-1015">Disulfide bond</keyword>
<comment type="similarity">
    <text evidence="2">Belongs to the thioredoxin family. DsbE subfamily.</text>
</comment>
<dbReference type="InterPro" id="IPR036249">
    <property type="entry name" value="Thioredoxin-like_sf"/>
</dbReference>
<dbReference type="Pfam" id="PF08534">
    <property type="entry name" value="Redoxin"/>
    <property type="match status" value="1"/>
</dbReference>